<dbReference type="InterPro" id="IPR050836">
    <property type="entry name" value="SDS22/Internalin_LRR"/>
</dbReference>
<dbReference type="SUPFAM" id="SSF52058">
    <property type="entry name" value="L domain-like"/>
    <property type="match status" value="1"/>
</dbReference>
<reference evidence="4 5" key="1">
    <citation type="submission" date="2023-10" db="EMBL/GenBank/DDBJ databases">
        <authorList>
            <person name="Maclean D."/>
            <person name="Macfadyen A."/>
        </authorList>
    </citation>
    <scope>NUCLEOTIDE SEQUENCE [LARGE SCALE GENOMIC DNA]</scope>
</reference>
<dbReference type="PANTHER" id="PTHR46652">
    <property type="entry name" value="LEUCINE-RICH REPEAT AND IQ DOMAIN-CONTAINING PROTEIN 1-RELATED"/>
    <property type="match status" value="1"/>
</dbReference>
<gene>
    <name evidence="4" type="ORF">CVIRNUC_008362</name>
</gene>
<evidence type="ECO:0000256" key="2">
    <source>
        <dbReference type="ARBA" id="ARBA00022614"/>
    </source>
</evidence>
<dbReference type="InterPro" id="IPR003591">
    <property type="entry name" value="Leu-rich_rpt_typical-subtyp"/>
</dbReference>
<dbReference type="Pfam" id="PF12799">
    <property type="entry name" value="LRR_4"/>
    <property type="match status" value="2"/>
</dbReference>
<protein>
    <recommendedName>
        <fullName evidence="6">Protein phosphatase 1 regulatory subunit 7</fullName>
    </recommendedName>
</protein>
<accession>A0AAV1IEC2</accession>
<keyword evidence="2" id="KW-0433">Leucine-rich repeat</keyword>
<dbReference type="FunFam" id="3.80.10.10:FF:000312">
    <property type="entry name" value="Protein phosphatases pp1 regulatory subunit, putative"/>
    <property type="match status" value="1"/>
</dbReference>
<dbReference type="Pfam" id="PF13855">
    <property type="entry name" value="LRR_8"/>
    <property type="match status" value="1"/>
</dbReference>
<comment type="subcellular location">
    <subcellularLocation>
        <location evidence="1">Cytoplasm</location>
        <location evidence="1">Cytoskeleton</location>
        <location evidence="1">Cilium axoneme</location>
    </subcellularLocation>
</comment>
<dbReference type="PROSITE" id="PS51450">
    <property type="entry name" value="LRR"/>
    <property type="match status" value="7"/>
</dbReference>
<dbReference type="AlphaFoldDB" id="A0AAV1IEC2"/>
<evidence type="ECO:0000256" key="3">
    <source>
        <dbReference type="ARBA" id="ARBA00022737"/>
    </source>
</evidence>
<keyword evidence="5" id="KW-1185">Reference proteome</keyword>
<dbReference type="InterPro" id="IPR032675">
    <property type="entry name" value="LRR_dom_sf"/>
</dbReference>
<proteinExistence type="predicted"/>
<keyword evidence="3" id="KW-0677">Repeat</keyword>
<evidence type="ECO:0008006" key="6">
    <source>
        <dbReference type="Google" id="ProtNLM"/>
    </source>
</evidence>
<dbReference type="Proteomes" id="UP001314263">
    <property type="component" value="Unassembled WGS sequence"/>
</dbReference>
<evidence type="ECO:0000313" key="5">
    <source>
        <dbReference type="Proteomes" id="UP001314263"/>
    </source>
</evidence>
<dbReference type="InterPro" id="IPR001611">
    <property type="entry name" value="Leu-rich_rpt"/>
</dbReference>
<dbReference type="SMART" id="SM00365">
    <property type="entry name" value="LRR_SD22"/>
    <property type="match status" value="9"/>
</dbReference>
<comment type="caution">
    <text evidence="4">The sequence shown here is derived from an EMBL/GenBank/DDBJ whole genome shotgun (WGS) entry which is preliminary data.</text>
</comment>
<dbReference type="Gene3D" id="3.80.10.10">
    <property type="entry name" value="Ribonuclease Inhibitor"/>
    <property type="match status" value="3"/>
</dbReference>
<organism evidence="4 5">
    <name type="scientific">Coccomyxa viridis</name>
    <dbReference type="NCBI Taxonomy" id="1274662"/>
    <lineage>
        <taxon>Eukaryota</taxon>
        <taxon>Viridiplantae</taxon>
        <taxon>Chlorophyta</taxon>
        <taxon>core chlorophytes</taxon>
        <taxon>Trebouxiophyceae</taxon>
        <taxon>Trebouxiophyceae incertae sedis</taxon>
        <taxon>Coccomyxaceae</taxon>
        <taxon>Coccomyxa</taxon>
    </lineage>
</organism>
<sequence>MQIGAPSMAVQSVDQPEELDLTGFHLHNLADVTVPPDLLVLDLMTNRLRELEPPILSLTGLQRLSLRQNLLTDASNLSQANFKPTLQALVLHDNQLTEIPQLAGYTALQTLEVSYNSISSLQPLTSLQSTSLKELYVANNAVQHIEAVDHMTNLRLLELGSNKLRQIQGLGTLHSLQELWLGQNRITNMSGLNQLTTLRTLSLQSNRLTSMVGFGSCIHLEELYLSHNGISTLEELERVPNLRVLDVSNNRLTVVSGLETLQCLKDLWLNDNHIESLEAIEAAAREGGLSSTLTCLYINGNPAASQSGADLKGRMLMAFPKLEQLDDTMIT</sequence>
<dbReference type="SMART" id="SM00364">
    <property type="entry name" value="LRR_BAC"/>
    <property type="match status" value="5"/>
</dbReference>
<dbReference type="SMART" id="SM00369">
    <property type="entry name" value="LRR_TYP"/>
    <property type="match status" value="7"/>
</dbReference>
<dbReference type="InterPro" id="IPR025875">
    <property type="entry name" value="Leu-rich_rpt_4"/>
</dbReference>
<evidence type="ECO:0000313" key="4">
    <source>
        <dbReference type="EMBL" id="CAK0785156.1"/>
    </source>
</evidence>
<dbReference type="GO" id="GO:0005930">
    <property type="term" value="C:axoneme"/>
    <property type="evidence" value="ECO:0007669"/>
    <property type="project" value="UniProtKB-SubCell"/>
</dbReference>
<dbReference type="PANTHER" id="PTHR46652:SF3">
    <property type="entry name" value="LEUCINE-RICH REPEAT-CONTAINING PROTEIN 9"/>
    <property type="match status" value="1"/>
</dbReference>
<name>A0AAV1IEC2_9CHLO</name>
<evidence type="ECO:0000256" key="1">
    <source>
        <dbReference type="ARBA" id="ARBA00004430"/>
    </source>
</evidence>
<dbReference type="EMBL" id="CAUYUE010000012">
    <property type="protein sequence ID" value="CAK0785156.1"/>
    <property type="molecule type" value="Genomic_DNA"/>
</dbReference>